<dbReference type="PANTHER" id="PTHR33562:SF2">
    <property type="entry name" value="PROTEIN QUIVER"/>
    <property type="match status" value="1"/>
</dbReference>
<feature type="chain" id="PRO_5011916119" description="Protein quiver" evidence="3">
    <location>
        <begin position="23"/>
        <end position="149"/>
    </location>
</feature>
<comment type="caution">
    <text evidence="5">The sequence shown here is derived from an EMBL/GenBank/DDBJ whole genome shotgun (WGS) entry which is preliminary data.</text>
</comment>
<keyword evidence="6" id="KW-1185">Reference proteome</keyword>
<evidence type="ECO:0000256" key="3">
    <source>
        <dbReference type="SAM" id="SignalP"/>
    </source>
</evidence>
<proteinExistence type="predicted"/>
<keyword evidence="2" id="KW-0325">Glycoprotein</keyword>
<keyword evidence="1 3" id="KW-0732">Signal</keyword>
<evidence type="ECO:0000313" key="4">
    <source>
        <dbReference type="EMBL" id="PAA50528.1"/>
    </source>
</evidence>
<evidence type="ECO:0000256" key="2">
    <source>
        <dbReference type="ARBA" id="ARBA00023180"/>
    </source>
</evidence>
<dbReference type="PANTHER" id="PTHR33562">
    <property type="entry name" value="ATILLA, ISOFORM B-RELATED-RELATED"/>
    <property type="match status" value="1"/>
</dbReference>
<gene>
    <name evidence="5" type="ORF">BOX15_Mlig025109g1</name>
    <name evidence="4" type="ORF">BOX15_Mlig025109g3</name>
</gene>
<name>A0A267FHP3_9PLAT</name>
<sequence>MAVQRFAILIALMACFCFYASGLRCYICNSLNDKACDGDSLDKKFLINCSLGRNDGSGPSAFKPVPNAKVCWKQRQDVEGRIIVDRMCGQELESGNVNTCYDRVGTKKVKVRYCVCDKDECNGSGSVGGSSIGVALALLAAFLAAPWGL</sequence>
<dbReference type="Pfam" id="PF17064">
    <property type="entry name" value="QVR"/>
    <property type="match status" value="1"/>
</dbReference>
<accession>A0A267FHP3</accession>
<evidence type="ECO:0000256" key="1">
    <source>
        <dbReference type="ARBA" id="ARBA00022729"/>
    </source>
</evidence>
<evidence type="ECO:0008006" key="7">
    <source>
        <dbReference type="Google" id="ProtNLM"/>
    </source>
</evidence>
<reference evidence="5 6" key="1">
    <citation type="submission" date="2017-06" db="EMBL/GenBank/DDBJ databases">
        <title>A platform for efficient transgenesis in Macrostomum lignano, a flatworm model organism for stem cell research.</title>
        <authorList>
            <person name="Berezikov E."/>
        </authorList>
    </citation>
    <scope>NUCLEOTIDE SEQUENCE [LARGE SCALE GENOMIC DNA]</scope>
    <source>
        <strain evidence="5">DV1</strain>
        <tissue evidence="5">Whole organism</tissue>
    </source>
</reference>
<dbReference type="GO" id="GO:0030431">
    <property type="term" value="P:sleep"/>
    <property type="evidence" value="ECO:0007669"/>
    <property type="project" value="InterPro"/>
</dbReference>
<evidence type="ECO:0000313" key="6">
    <source>
        <dbReference type="Proteomes" id="UP000215902"/>
    </source>
</evidence>
<protein>
    <recommendedName>
        <fullName evidence="7">Protein quiver</fullName>
    </recommendedName>
</protein>
<organism evidence="5 6">
    <name type="scientific">Macrostomum lignano</name>
    <dbReference type="NCBI Taxonomy" id="282301"/>
    <lineage>
        <taxon>Eukaryota</taxon>
        <taxon>Metazoa</taxon>
        <taxon>Spiralia</taxon>
        <taxon>Lophotrochozoa</taxon>
        <taxon>Platyhelminthes</taxon>
        <taxon>Rhabditophora</taxon>
        <taxon>Macrostomorpha</taxon>
        <taxon>Macrostomida</taxon>
        <taxon>Macrostomidae</taxon>
        <taxon>Macrostomum</taxon>
    </lineage>
</organism>
<dbReference type="InterPro" id="IPR031424">
    <property type="entry name" value="QVR-like"/>
</dbReference>
<dbReference type="EMBL" id="NIVC01003615">
    <property type="protein sequence ID" value="PAA50528.1"/>
    <property type="molecule type" value="Genomic_DNA"/>
</dbReference>
<dbReference type="GO" id="GO:0032222">
    <property type="term" value="P:regulation of synaptic transmission, cholinergic"/>
    <property type="evidence" value="ECO:0007669"/>
    <property type="project" value="InterPro"/>
</dbReference>
<dbReference type="AlphaFoldDB" id="A0A267FHP3"/>
<feature type="signal peptide" evidence="3">
    <location>
        <begin position="1"/>
        <end position="22"/>
    </location>
</feature>
<dbReference type="Proteomes" id="UP000215902">
    <property type="component" value="Unassembled WGS sequence"/>
</dbReference>
<evidence type="ECO:0000313" key="5">
    <source>
        <dbReference type="EMBL" id="PAA72522.1"/>
    </source>
</evidence>
<dbReference type="EMBL" id="NIVC01001086">
    <property type="protein sequence ID" value="PAA72522.1"/>
    <property type="molecule type" value="Genomic_DNA"/>
</dbReference>
<dbReference type="OrthoDB" id="6083863at2759"/>
<dbReference type="InterPro" id="IPR050975">
    <property type="entry name" value="Sleep_regulator"/>
</dbReference>